<evidence type="ECO:0008006" key="3">
    <source>
        <dbReference type="Google" id="ProtNLM"/>
    </source>
</evidence>
<dbReference type="AlphaFoldDB" id="A0A1I3QLS5"/>
<accession>A0A1I3QLS5</accession>
<evidence type="ECO:0000313" key="2">
    <source>
        <dbReference type="Proteomes" id="UP000199630"/>
    </source>
</evidence>
<evidence type="ECO:0000313" key="1">
    <source>
        <dbReference type="EMBL" id="SFJ34479.1"/>
    </source>
</evidence>
<keyword evidence="2" id="KW-1185">Reference proteome</keyword>
<gene>
    <name evidence="1" type="ORF">SAMN04487991_1871</name>
</gene>
<dbReference type="OrthoDB" id="5354021at2"/>
<sequence length="266" mass="30298">MPQDASLPTVSSLWIGGDLGWLEHLCLTSFVAAGQPTVLYHYAPVGNVPDGVEMRDARTVFEMPEKLAAQTAPSYVADMFRIHLMQHTDEIWIDTDIVCHAPLRPDAEGFLIGWTPWHAEINNCILRLPRGSQTLAELMEFLSDLSRLPPWVRPKLRQRLERTPLEERLVARYHTLRTIIGPKALTHLLKETGEASHAQEPDVLSPVPWQYVDVLFNPHGGWQGWTSEETRSMHLWSNMLKHHKKQTLQPGSYLAQWAEKLDVPTP</sequence>
<name>A0A1I3QLS5_9RHOB</name>
<dbReference type="Proteomes" id="UP000199630">
    <property type="component" value="Unassembled WGS sequence"/>
</dbReference>
<reference evidence="2" key="1">
    <citation type="submission" date="2016-10" db="EMBL/GenBank/DDBJ databases">
        <authorList>
            <person name="Varghese N."/>
            <person name="Submissions S."/>
        </authorList>
    </citation>
    <scope>NUCLEOTIDE SEQUENCE [LARGE SCALE GENOMIC DNA]</scope>
    <source>
        <strain evidence="2">DSM 26471</strain>
    </source>
</reference>
<dbReference type="RefSeq" id="WP_090060260.1">
    <property type="nucleotide sequence ID" value="NZ_FORH01000003.1"/>
</dbReference>
<dbReference type="EMBL" id="FORH01000003">
    <property type="protein sequence ID" value="SFJ34479.1"/>
    <property type="molecule type" value="Genomic_DNA"/>
</dbReference>
<organism evidence="1 2">
    <name type="scientific">Celeribacter neptunius</name>
    <dbReference type="NCBI Taxonomy" id="588602"/>
    <lineage>
        <taxon>Bacteria</taxon>
        <taxon>Pseudomonadati</taxon>
        <taxon>Pseudomonadota</taxon>
        <taxon>Alphaproteobacteria</taxon>
        <taxon>Rhodobacterales</taxon>
        <taxon>Roseobacteraceae</taxon>
        <taxon>Celeribacter</taxon>
    </lineage>
</organism>
<proteinExistence type="predicted"/>
<dbReference type="STRING" id="588602.SAMN04487991_1871"/>
<protein>
    <recommendedName>
        <fullName evidence="3">Alpha 1,4-glycosyltransferase conserved region</fullName>
    </recommendedName>
</protein>